<evidence type="ECO:0000313" key="5">
    <source>
        <dbReference type="RefSeq" id="XP_033572067.1"/>
    </source>
</evidence>
<dbReference type="GeneID" id="54453334"/>
<reference evidence="5" key="3">
    <citation type="submission" date="2025-04" db="UniProtKB">
        <authorList>
            <consortium name="RefSeq"/>
        </authorList>
    </citation>
    <scope>IDENTIFICATION</scope>
    <source>
        <strain evidence="5">CBS 304.34</strain>
    </source>
</reference>
<feature type="compositionally biased region" description="Basic and acidic residues" evidence="1">
    <location>
        <begin position="271"/>
        <end position="293"/>
    </location>
</feature>
<feature type="domain" description="Heterokaryon incompatibility" evidence="2">
    <location>
        <begin position="467"/>
        <end position="598"/>
    </location>
</feature>
<dbReference type="Pfam" id="PF06985">
    <property type="entry name" value="HET"/>
    <property type="match status" value="1"/>
</dbReference>
<dbReference type="AlphaFoldDB" id="A0A6A6Y977"/>
<dbReference type="PANTHER" id="PTHR24148:SF73">
    <property type="entry name" value="HET DOMAIN PROTEIN (AFU_ORTHOLOGUE AFUA_8G01020)"/>
    <property type="match status" value="1"/>
</dbReference>
<dbReference type="Pfam" id="PF26639">
    <property type="entry name" value="Het-6_barrel"/>
    <property type="match status" value="1"/>
</dbReference>
<feature type="compositionally biased region" description="Basic and acidic residues" evidence="1">
    <location>
        <begin position="214"/>
        <end position="225"/>
    </location>
</feature>
<evidence type="ECO:0000256" key="1">
    <source>
        <dbReference type="SAM" id="MobiDB-lite"/>
    </source>
</evidence>
<reference evidence="3 5" key="1">
    <citation type="journal article" date="2020" name="Stud. Mycol.">
        <title>101 Dothideomycetes genomes: a test case for predicting lifestyles and emergence of pathogens.</title>
        <authorList>
            <person name="Haridas S."/>
            <person name="Albert R."/>
            <person name="Binder M."/>
            <person name="Bloem J."/>
            <person name="Labutti K."/>
            <person name="Salamov A."/>
            <person name="Andreopoulos B."/>
            <person name="Baker S."/>
            <person name="Barry K."/>
            <person name="Bills G."/>
            <person name="Bluhm B."/>
            <person name="Cannon C."/>
            <person name="Castanera R."/>
            <person name="Culley D."/>
            <person name="Daum C."/>
            <person name="Ezra D."/>
            <person name="Gonzalez J."/>
            <person name="Henrissat B."/>
            <person name="Kuo A."/>
            <person name="Liang C."/>
            <person name="Lipzen A."/>
            <person name="Lutzoni F."/>
            <person name="Magnuson J."/>
            <person name="Mondo S."/>
            <person name="Nolan M."/>
            <person name="Ohm R."/>
            <person name="Pangilinan J."/>
            <person name="Park H.-J."/>
            <person name="Ramirez L."/>
            <person name="Alfaro M."/>
            <person name="Sun H."/>
            <person name="Tritt A."/>
            <person name="Yoshinaga Y."/>
            <person name="Zwiers L.-H."/>
            <person name="Turgeon B."/>
            <person name="Goodwin S."/>
            <person name="Spatafora J."/>
            <person name="Crous P."/>
            <person name="Grigoriev I."/>
        </authorList>
    </citation>
    <scope>NUCLEOTIDE SEQUENCE</scope>
    <source>
        <strain evidence="3 5">CBS 304.34</strain>
    </source>
</reference>
<keyword evidence="4" id="KW-1185">Reference proteome</keyword>
<feature type="compositionally biased region" description="Basic residues" evidence="1">
    <location>
        <begin position="226"/>
        <end position="237"/>
    </location>
</feature>
<evidence type="ECO:0000313" key="3">
    <source>
        <dbReference type="EMBL" id="KAF2805103.1"/>
    </source>
</evidence>
<sequence length="962" mass="110498">MRSSRRGQSLVGMTLDGDIQVHSLLSQSETGPTYIAQDLSASTFYELKVFSASWVPRSKTHLMWREHESLEADSRFIKAWRRDRKACTLLRLPKAPLVTEEGIFVLDAGKRIAVAAGSSVRKSNRSLGHASAPVPDFDDETAFPSLGDGTLRTKRAKDTRYIAPAPGNGRIPDATESLNKWLAASESIIQNNSNRQVHHDRNIREATVQPMAQAKEERDDRDQKKERKRKKRAKKKKGREEKGEKEKLEIETVKKTVEENGKMEKEIKKENIEQQHQREEIGQEERKKGEHITLRTTATKSTAESTANLISSKFDSIALLGAAESSPTKNLENIVVPPTNTTMWQRSLYTRLPYSWENATNSSGNGVFAHYGFVDRNQNFNGFLNRSWWSPIIPGKSSFETAHHNQKQKVIVDTTRLYSELPIYYPRGVQAASQETEIRLIELKPEFMGDSIFCNMYCTSLQKKPEFIALSYSWGDVDKTHTIHARGYEVPVTKNLHQALMQLRKPQESAVLWVDAICIDQANVQDRNYQVKQMPKIYSAAQEVVAWLGESRFLGDEAMRLITLAPEDLRKLKRSSVQTVLDDLFSRPYWSRVWVVQELASANRSRRACTLRCGEKSVTLNQFADFLRRILRQIKISELQTIMRPRSLLSLSTQDPSKTFLHNLWESSSLLATDARDRIYGIRGISPKFYRDNIEVDYTIDFETLCRKVMALMVKKERSLDVLCYFHRYTSEATSPSWLRDFSKRNPGIPPDMYSCDKGRKANAEIVNRILRTRGVRIGRVAEIRVFNKTTRKDPWAWMPKTDLKLKSELSAIQDLAFNALQKHHPYENRFLEMFAGGKQQATEQLGKEYHTRWRNIWDKRIAFEKGTVSSDEWERLDESFCSTFARLIGRCVFTTVEGNLGLGPRDMQKNDLVCIIFGCRLPIILRKDGRYYTLIGPAYVDGAMNGKFVQESEKGDRFWIR</sequence>
<dbReference type="InterPro" id="IPR052895">
    <property type="entry name" value="HetReg/Transcr_Mod"/>
</dbReference>
<dbReference type="Proteomes" id="UP000504636">
    <property type="component" value="Unplaced"/>
</dbReference>
<evidence type="ECO:0000313" key="4">
    <source>
        <dbReference type="Proteomes" id="UP000504636"/>
    </source>
</evidence>
<feature type="region of interest" description="Disordered" evidence="1">
    <location>
        <begin position="192"/>
        <end position="246"/>
    </location>
</feature>
<evidence type="ECO:0000259" key="2">
    <source>
        <dbReference type="Pfam" id="PF06985"/>
    </source>
</evidence>
<protein>
    <submittedName>
        <fullName evidence="3 5">HET-domain-containing protein</fullName>
    </submittedName>
</protein>
<dbReference type="RefSeq" id="XP_033572067.1">
    <property type="nucleotide sequence ID" value="XM_033712441.1"/>
</dbReference>
<organism evidence="3">
    <name type="scientific">Mytilinidion resinicola</name>
    <dbReference type="NCBI Taxonomy" id="574789"/>
    <lineage>
        <taxon>Eukaryota</taxon>
        <taxon>Fungi</taxon>
        <taxon>Dikarya</taxon>
        <taxon>Ascomycota</taxon>
        <taxon>Pezizomycotina</taxon>
        <taxon>Dothideomycetes</taxon>
        <taxon>Pleosporomycetidae</taxon>
        <taxon>Mytilinidiales</taxon>
        <taxon>Mytilinidiaceae</taxon>
        <taxon>Mytilinidion</taxon>
    </lineage>
</organism>
<dbReference type="EMBL" id="MU003710">
    <property type="protein sequence ID" value="KAF2805103.1"/>
    <property type="molecule type" value="Genomic_DNA"/>
</dbReference>
<feature type="region of interest" description="Disordered" evidence="1">
    <location>
        <begin position="271"/>
        <end position="304"/>
    </location>
</feature>
<proteinExistence type="predicted"/>
<dbReference type="PANTHER" id="PTHR24148">
    <property type="entry name" value="ANKYRIN REPEAT DOMAIN-CONTAINING PROTEIN 39 HOMOLOG-RELATED"/>
    <property type="match status" value="1"/>
</dbReference>
<gene>
    <name evidence="3 5" type="ORF">BDZ99DRAFT_113017</name>
</gene>
<feature type="region of interest" description="Disordered" evidence="1">
    <location>
        <begin position="123"/>
        <end position="150"/>
    </location>
</feature>
<dbReference type="OrthoDB" id="2157530at2759"/>
<dbReference type="InterPro" id="IPR010730">
    <property type="entry name" value="HET"/>
</dbReference>
<reference evidence="5" key="2">
    <citation type="submission" date="2020-04" db="EMBL/GenBank/DDBJ databases">
        <authorList>
            <consortium name="NCBI Genome Project"/>
        </authorList>
    </citation>
    <scope>NUCLEOTIDE SEQUENCE</scope>
    <source>
        <strain evidence="5">CBS 304.34</strain>
    </source>
</reference>
<name>A0A6A6Y977_9PEZI</name>
<accession>A0A6A6Y977</accession>